<dbReference type="EMBL" id="UYRT01107281">
    <property type="protein sequence ID" value="VDN44782.1"/>
    <property type="molecule type" value="Genomic_DNA"/>
</dbReference>
<dbReference type="Proteomes" id="UP000271098">
    <property type="component" value="Unassembled WGS sequence"/>
</dbReference>
<dbReference type="Gene3D" id="1.20.58.900">
    <property type="match status" value="1"/>
</dbReference>
<dbReference type="PANTHER" id="PTHR46070:SF1">
    <property type="entry name" value="PINSTRIPE, ISOFORM A"/>
    <property type="match status" value="1"/>
</dbReference>
<evidence type="ECO:0000313" key="2">
    <source>
        <dbReference type="Proteomes" id="UP000271098"/>
    </source>
</evidence>
<accession>A0A183EY29</accession>
<dbReference type="WBParaSite" id="GPUH_0002590001-mRNA-1">
    <property type="protein sequence ID" value="GPUH_0002590001-mRNA-1"/>
    <property type="gene ID" value="GPUH_0002590001"/>
</dbReference>
<dbReference type="InterPro" id="IPR037213">
    <property type="entry name" value="Run_dom_sf"/>
</dbReference>
<name>A0A183EY29_9BILA</name>
<reference evidence="3" key="1">
    <citation type="submission" date="2016-06" db="UniProtKB">
        <authorList>
            <consortium name="WormBaseParasite"/>
        </authorList>
    </citation>
    <scope>IDENTIFICATION</scope>
</reference>
<evidence type="ECO:0000313" key="3">
    <source>
        <dbReference type="WBParaSite" id="GPUH_0002590001-mRNA-1"/>
    </source>
</evidence>
<protein>
    <submittedName>
        <fullName evidence="3">Dynein light chain</fullName>
    </submittedName>
</protein>
<dbReference type="OrthoDB" id="6019893at2759"/>
<gene>
    <name evidence="1" type="ORF">GPUH_LOCUS25870</name>
</gene>
<dbReference type="InterPro" id="IPR047278">
    <property type="entry name" value="DEN5A/B"/>
</dbReference>
<proteinExistence type="predicted"/>
<organism evidence="3">
    <name type="scientific">Gongylonema pulchrum</name>
    <dbReference type="NCBI Taxonomy" id="637853"/>
    <lineage>
        <taxon>Eukaryota</taxon>
        <taxon>Metazoa</taxon>
        <taxon>Ecdysozoa</taxon>
        <taxon>Nematoda</taxon>
        <taxon>Chromadorea</taxon>
        <taxon>Rhabditida</taxon>
        <taxon>Spirurina</taxon>
        <taxon>Spiruromorpha</taxon>
        <taxon>Spiruroidea</taxon>
        <taxon>Gongylonematidae</taxon>
        <taxon>Gongylonema</taxon>
    </lineage>
</organism>
<dbReference type="SUPFAM" id="SSF140741">
    <property type="entry name" value="RUN domain-like"/>
    <property type="match status" value="1"/>
</dbReference>
<reference evidence="1 2" key="2">
    <citation type="submission" date="2018-11" db="EMBL/GenBank/DDBJ databases">
        <authorList>
            <consortium name="Pathogen Informatics"/>
        </authorList>
    </citation>
    <scope>NUCLEOTIDE SEQUENCE [LARGE SCALE GENOMIC DNA]</scope>
</reference>
<dbReference type="GO" id="GO:0031267">
    <property type="term" value="F:small GTPase binding"/>
    <property type="evidence" value="ECO:0007669"/>
    <property type="project" value="InterPro"/>
</dbReference>
<evidence type="ECO:0000313" key="1">
    <source>
        <dbReference type="EMBL" id="VDN44782.1"/>
    </source>
</evidence>
<dbReference type="PANTHER" id="PTHR46070">
    <property type="entry name" value="PINSTRIPE, ISOFORM A"/>
    <property type="match status" value="1"/>
</dbReference>
<dbReference type="GO" id="GO:0005085">
    <property type="term" value="F:guanyl-nucleotide exchange factor activity"/>
    <property type="evidence" value="ECO:0007669"/>
    <property type="project" value="InterPro"/>
</dbReference>
<sequence>MLVEKMGKEALQLGHTDAAVNGLEENTLVASFCDLLERIWAHGLHKKQPHEFFTVFEV</sequence>
<dbReference type="AlphaFoldDB" id="A0A183EY29"/>
<keyword evidence="2" id="KW-1185">Reference proteome</keyword>